<proteinExistence type="predicted"/>
<keyword evidence="3" id="KW-1185">Reference proteome</keyword>
<comment type="caution">
    <text evidence="2">The sequence shown here is derived from an EMBL/GenBank/DDBJ whole genome shotgun (WGS) entry which is preliminary data.</text>
</comment>
<gene>
    <name evidence="2" type="ORF">DSOL_5167</name>
</gene>
<dbReference type="Proteomes" id="UP000186102">
    <property type="component" value="Unassembled WGS sequence"/>
</dbReference>
<sequence>MLREFLKVDVLGTLYVDEIFFFYEEPQIFTCMSRARHKYLALLTDMDCGKWMLLPISEAQLSLLKSNRLSLKEAFINPEDEFIWQLELSQDSTIAKAKQIFDPQVLSDDLPDDDVYLDYEADPLMPVVKDDILEIAKKERRDIIDLALVTNNHSREIECDILGEVLSTTQQILYTLPMPRESLRGRIPKDIRDRNTAVVAGTLAASFGVRFKSPGLCDLFGETDLSQTLKMFLDLLNSKDDDNKLREILHNHSKKTVFKYRQLMKVLLQAKTGLKIKAASPNNYRFEISFSMDDIERSIQLLETEIKDMVYVEKMFGTMVGINVDKQTFAFKSIEDENIIGKLSENFNGVTFEVPKYVQAEIQQRITLNEITKEERYVYTLLAINVDVKVKEGEDIEIT</sequence>
<dbReference type="Pfam" id="PF20215">
    <property type="entry name" value="DUF6575"/>
    <property type="match status" value="1"/>
</dbReference>
<reference evidence="2 3" key="1">
    <citation type="submission" date="2016-09" db="EMBL/GenBank/DDBJ databases">
        <title>Complete genome of Desulfosporosinus sp. OL.</title>
        <authorList>
            <person name="Mardanov A."/>
            <person name="Beletsky A."/>
            <person name="Panova A."/>
            <person name="Karnachuk O."/>
            <person name="Ravin N."/>
        </authorList>
    </citation>
    <scope>NUCLEOTIDE SEQUENCE [LARGE SCALE GENOMIC DNA]</scope>
    <source>
        <strain evidence="2 3">OL</strain>
    </source>
</reference>
<accession>A0A1Q8QF60</accession>
<organism evidence="2 3">
    <name type="scientific">Desulfosporosinus metallidurans</name>
    <dbReference type="NCBI Taxonomy" id="1888891"/>
    <lineage>
        <taxon>Bacteria</taxon>
        <taxon>Bacillati</taxon>
        <taxon>Bacillota</taxon>
        <taxon>Clostridia</taxon>
        <taxon>Eubacteriales</taxon>
        <taxon>Desulfitobacteriaceae</taxon>
        <taxon>Desulfosporosinus</taxon>
    </lineage>
</organism>
<evidence type="ECO:0000259" key="1">
    <source>
        <dbReference type="Pfam" id="PF20215"/>
    </source>
</evidence>
<protein>
    <recommendedName>
        <fullName evidence="1">DUF6575 domain-containing protein</fullName>
    </recommendedName>
</protein>
<dbReference type="EMBL" id="MLBF01000092">
    <property type="protein sequence ID" value="OLN25951.1"/>
    <property type="molecule type" value="Genomic_DNA"/>
</dbReference>
<evidence type="ECO:0000313" key="3">
    <source>
        <dbReference type="Proteomes" id="UP000186102"/>
    </source>
</evidence>
<dbReference type="STRING" id="1888891.DSOL_5167"/>
<dbReference type="OrthoDB" id="507999at2"/>
<dbReference type="AlphaFoldDB" id="A0A1Q8QF60"/>
<dbReference type="RefSeq" id="WP_075367397.1">
    <property type="nucleotide sequence ID" value="NZ_MLBF01000092.1"/>
</dbReference>
<dbReference type="InterPro" id="IPR046482">
    <property type="entry name" value="DUF6575"/>
</dbReference>
<evidence type="ECO:0000313" key="2">
    <source>
        <dbReference type="EMBL" id="OLN25951.1"/>
    </source>
</evidence>
<feature type="domain" description="DUF6575" evidence="1">
    <location>
        <begin position="6"/>
        <end position="171"/>
    </location>
</feature>
<name>A0A1Q8QF60_9FIRM</name>